<dbReference type="AlphaFoldDB" id="A0A3Q0EUZ2"/>
<dbReference type="RefSeq" id="XP_022634980.1">
    <property type="nucleotide sequence ID" value="XM_022779259.1"/>
</dbReference>
<dbReference type="RefSeq" id="XP_022634982.1">
    <property type="nucleotide sequence ID" value="XM_022779261.1"/>
</dbReference>
<sequence length="200" mass="21997">MDSGKSNASKVEEQAAQVPVVPTIATTTPLMPVIPTPVPIWTPEMANQFHSHSNGIPAGFDLSAYPEISNWPNHRSEPSPFAHHNAANRVQISFDSFPSSSNGIPQLLTQPDLPLPYSAVTNEGQFIPPYDSQFIPTYTSFNHHQLLGVEQPLLNTIHNQYAELPGKCFFLASLPCRILLKFSFERALALGRRPLPAMGN</sequence>
<dbReference type="RefSeq" id="XP_022634981.1">
    <property type="nucleotide sequence ID" value="XM_022779260.1"/>
</dbReference>
<dbReference type="Proteomes" id="UP000087766">
    <property type="component" value="Chromosome 3"/>
</dbReference>
<evidence type="ECO:0000313" key="4">
    <source>
        <dbReference type="RefSeq" id="XP_022634982.1"/>
    </source>
</evidence>
<gene>
    <name evidence="2 3 4 5" type="primary">LOC111241409</name>
</gene>
<reference evidence="2 3" key="2">
    <citation type="submission" date="2025-04" db="UniProtKB">
        <authorList>
            <consortium name="RefSeq"/>
        </authorList>
    </citation>
    <scope>IDENTIFICATION</scope>
    <source>
        <tissue evidence="2 3">Leaf</tissue>
    </source>
</reference>
<reference evidence="1" key="1">
    <citation type="journal article" date="2014" name="Nat. Commun.">
        <title>Genome sequence of mungbean and insights into evolution within Vigna species.</title>
        <authorList>
            <person name="Kang Y.J."/>
            <person name="Kim S.K."/>
            <person name="Kim M.Y."/>
            <person name="Lestari P."/>
            <person name="Kim K.H."/>
            <person name="Ha B.K."/>
            <person name="Jun T.H."/>
            <person name="Hwang W.J."/>
            <person name="Lee T."/>
            <person name="Lee J."/>
            <person name="Shim S."/>
            <person name="Yoon M.Y."/>
            <person name="Jang Y.E."/>
            <person name="Han K.S."/>
            <person name="Taeprayoon P."/>
            <person name="Yoon N."/>
            <person name="Somta P."/>
            <person name="Tanya P."/>
            <person name="Kim K.S."/>
            <person name="Gwag J.G."/>
            <person name="Moon J.K."/>
            <person name="Lee Y.H."/>
            <person name="Park B.S."/>
            <person name="Bombarely A."/>
            <person name="Doyle J.J."/>
            <person name="Jackson S.A."/>
            <person name="Schafleitner R."/>
            <person name="Srinives P."/>
            <person name="Varshney R.K."/>
            <person name="Lee S.H."/>
        </authorList>
    </citation>
    <scope>NUCLEOTIDE SEQUENCE [LARGE SCALE GENOMIC DNA]</scope>
    <source>
        <strain evidence="1">cv. VC1973A</strain>
    </source>
</reference>
<evidence type="ECO:0000313" key="2">
    <source>
        <dbReference type="RefSeq" id="XP_022634980.1"/>
    </source>
</evidence>
<protein>
    <submittedName>
        <fullName evidence="2 3">Uncharacterized protein LOC111241409</fullName>
    </submittedName>
</protein>
<evidence type="ECO:0000313" key="5">
    <source>
        <dbReference type="RefSeq" id="XP_022634983.1"/>
    </source>
</evidence>
<dbReference type="RefSeq" id="XP_022634983.1">
    <property type="nucleotide sequence ID" value="XM_022779262.1"/>
</dbReference>
<proteinExistence type="predicted"/>
<dbReference type="KEGG" id="vra:111241409"/>
<evidence type="ECO:0000313" key="3">
    <source>
        <dbReference type="RefSeq" id="XP_022634981.1"/>
    </source>
</evidence>
<dbReference type="GeneID" id="111241409"/>
<accession>A0A3Q0EUZ2</accession>
<organism evidence="1 3">
    <name type="scientific">Vigna radiata var. radiata</name>
    <name type="common">Mung bean</name>
    <name type="synonym">Phaseolus aureus</name>
    <dbReference type="NCBI Taxonomy" id="3916"/>
    <lineage>
        <taxon>Eukaryota</taxon>
        <taxon>Viridiplantae</taxon>
        <taxon>Streptophyta</taxon>
        <taxon>Embryophyta</taxon>
        <taxon>Tracheophyta</taxon>
        <taxon>Spermatophyta</taxon>
        <taxon>Magnoliopsida</taxon>
        <taxon>eudicotyledons</taxon>
        <taxon>Gunneridae</taxon>
        <taxon>Pentapetalae</taxon>
        <taxon>rosids</taxon>
        <taxon>fabids</taxon>
        <taxon>Fabales</taxon>
        <taxon>Fabaceae</taxon>
        <taxon>Papilionoideae</taxon>
        <taxon>50 kb inversion clade</taxon>
        <taxon>NPAAA clade</taxon>
        <taxon>indigoferoid/millettioid clade</taxon>
        <taxon>Phaseoleae</taxon>
        <taxon>Vigna</taxon>
    </lineage>
</organism>
<name>A0A3Q0EUZ2_VIGRR</name>
<evidence type="ECO:0000313" key="1">
    <source>
        <dbReference type="Proteomes" id="UP000087766"/>
    </source>
</evidence>
<keyword evidence="1" id="KW-1185">Reference proteome</keyword>